<gene>
    <name evidence="1" type="ORF">HRG_05912</name>
</gene>
<reference evidence="1" key="1">
    <citation type="submission" date="2021-09" db="EMBL/GenBank/DDBJ databases">
        <title>A high-quality genome of the endoparasitic fungus Hirsutella rhossiliensis with a comparison of Hirsutella genomes reveals transposable elements contributing to genome size variation.</title>
        <authorList>
            <person name="Lin R."/>
            <person name="Jiao Y."/>
            <person name="Sun X."/>
            <person name="Ling J."/>
            <person name="Xie B."/>
            <person name="Cheng X."/>
        </authorList>
    </citation>
    <scope>NUCLEOTIDE SEQUENCE</scope>
    <source>
        <strain evidence="1">HR02</strain>
    </source>
</reference>
<name>A0A9P8N298_9HYPO</name>
<organism evidence="1 2">
    <name type="scientific">Hirsutella rhossiliensis</name>
    <dbReference type="NCBI Taxonomy" id="111463"/>
    <lineage>
        <taxon>Eukaryota</taxon>
        <taxon>Fungi</taxon>
        <taxon>Dikarya</taxon>
        <taxon>Ascomycota</taxon>
        <taxon>Pezizomycotina</taxon>
        <taxon>Sordariomycetes</taxon>
        <taxon>Hypocreomycetidae</taxon>
        <taxon>Hypocreales</taxon>
        <taxon>Ophiocordycipitaceae</taxon>
        <taxon>Hirsutella</taxon>
    </lineage>
</organism>
<keyword evidence="2" id="KW-1185">Reference proteome</keyword>
<protein>
    <submittedName>
        <fullName evidence="1">Uncharacterized protein</fullName>
    </submittedName>
</protein>
<evidence type="ECO:0000313" key="1">
    <source>
        <dbReference type="EMBL" id="KAH0963402.1"/>
    </source>
</evidence>
<proteinExistence type="predicted"/>
<dbReference type="AlphaFoldDB" id="A0A9P8N298"/>
<dbReference type="GeneID" id="68355041"/>
<accession>A0A9P8N298</accession>
<comment type="caution">
    <text evidence="1">The sequence shown here is derived from an EMBL/GenBank/DDBJ whole genome shotgun (WGS) entry which is preliminary data.</text>
</comment>
<dbReference type="EMBL" id="JAIZPD010000005">
    <property type="protein sequence ID" value="KAH0963402.1"/>
    <property type="molecule type" value="Genomic_DNA"/>
</dbReference>
<dbReference type="RefSeq" id="XP_044720915.1">
    <property type="nucleotide sequence ID" value="XM_044864383.1"/>
</dbReference>
<sequence length="225" mass="24554">MPGPWRISSAQDELKIWTDLLLLRRRYALVKRTPAADKAARREEAVLLPSQARRSDFATTVKMTLIIALSCSTITSVAQDKLTVVDAYYPLLDPKPGEVFTISSCAGNKELPPAPAPTSCTSENYSLTHLRDIVINRGLASNPHDQLCTGGSSCASKDPTQARIMEAWHDEVKEVRNGLASAGIESVVRDTLASAALERATAQSILEIVEEKHTQSMFTKSMITT</sequence>
<evidence type="ECO:0000313" key="2">
    <source>
        <dbReference type="Proteomes" id="UP000824596"/>
    </source>
</evidence>
<dbReference type="Proteomes" id="UP000824596">
    <property type="component" value="Unassembled WGS sequence"/>
</dbReference>